<reference evidence="2" key="1">
    <citation type="submission" date="2021-01" db="EMBL/GenBank/DDBJ databases">
        <authorList>
            <person name="Corre E."/>
            <person name="Pelletier E."/>
            <person name="Niang G."/>
            <person name="Scheremetjew M."/>
            <person name="Finn R."/>
            <person name="Kale V."/>
            <person name="Holt S."/>
            <person name="Cochrane G."/>
            <person name="Meng A."/>
            <person name="Brown T."/>
            <person name="Cohen L."/>
        </authorList>
    </citation>
    <scope>NUCLEOTIDE SEQUENCE</scope>
    <source>
        <strain evidence="2">CCMP3105</strain>
    </source>
</reference>
<sequence length="181" mass="20491">MPHGLLLSALAHWPGGEASTPGLEDCSLQFQASHHASAALHTAFAARRAIKPVPEIEFENDLPRDREDGKPLCCNEQGEEGDFAVCQRDCSKDPRFSRRKLEARARKDFEAEAKAESQNAPRRHRPAPAFKHLRKGEHYTWWDLYMESLSEGGIGLERSRENGPVDPRHLRYMPKSAHLLM</sequence>
<feature type="region of interest" description="Disordered" evidence="1">
    <location>
        <begin position="109"/>
        <end position="130"/>
    </location>
</feature>
<evidence type="ECO:0000313" key="2">
    <source>
        <dbReference type="EMBL" id="CAE4567376.1"/>
    </source>
</evidence>
<protein>
    <submittedName>
        <fullName evidence="2">Uncharacterized protein</fullName>
    </submittedName>
</protein>
<organism evidence="2">
    <name type="scientific">Alexandrium monilatum</name>
    <dbReference type="NCBI Taxonomy" id="311494"/>
    <lineage>
        <taxon>Eukaryota</taxon>
        <taxon>Sar</taxon>
        <taxon>Alveolata</taxon>
        <taxon>Dinophyceae</taxon>
        <taxon>Gonyaulacales</taxon>
        <taxon>Pyrocystaceae</taxon>
        <taxon>Alexandrium</taxon>
    </lineage>
</organism>
<evidence type="ECO:0000256" key="1">
    <source>
        <dbReference type="SAM" id="MobiDB-lite"/>
    </source>
</evidence>
<name>A0A7S4PZ63_9DINO</name>
<accession>A0A7S4PZ63</accession>
<feature type="compositionally biased region" description="Basic residues" evidence="1">
    <location>
        <begin position="121"/>
        <end position="130"/>
    </location>
</feature>
<dbReference type="EMBL" id="HBNR01010781">
    <property type="protein sequence ID" value="CAE4567376.1"/>
    <property type="molecule type" value="Transcribed_RNA"/>
</dbReference>
<dbReference type="AlphaFoldDB" id="A0A7S4PZ63"/>
<gene>
    <name evidence="2" type="ORF">AMON00008_LOCUS6995</name>
</gene>
<proteinExistence type="predicted"/>